<dbReference type="Proteomes" id="UP000014500">
    <property type="component" value="Unassembled WGS sequence"/>
</dbReference>
<reference evidence="3" key="2">
    <citation type="submission" date="2015-02" db="UniProtKB">
        <authorList>
            <consortium name="EnsemblMetazoa"/>
        </authorList>
    </citation>
    <scope>IDENTIFICATION</scope>
</reference>
<dbReference type="EnsemblMetazoa" id="SMAR012520-RA">
    <property type="protein sequence ID" value="SMAR012520-PA"/>
    <property type="gene ID" value="SMAR012520"/>
</dbReference>
<proteinExistence type="predicted"/>
<sequence>MNSKEINPCEHQNATTTTTHETVAIDFLKRVIENTNGEIPLHHLKRQLSELPSSLKNVIGDSNKLNQFLKNHHKHFTVRFGIIYVVKNDSAPQYGRVFTDVTGRVVDKRKICLLINGNIICIPKITAVEKKLPIGAFVRCNVTKGAHELVATQIRLIPTPEDEFDPSLPLVTEGNNGEIEEKAIANIERSNGRGLLRKMQTIIDETCQSRQEYCEIDSQLMVVRNNAIFNRIHGGRNRAAKERNLKFKLKLTLEMKNYVPSFAVTLFAIVIVLLFFYFKCRIVLEIF</sequence>
<dbReference type="HOGENOM" id="CLU_970825_0_0_1"/>
<dbReference type="AlphaFoldDB" id="T1JFA9"/>
<protein>
    <recommendedName>
        <fullName evidence="2">Egal-1 winged helix domain-containing protein</fullName>
    </recommendedName>
</protein>
<evidence type="ECO:0000313" key="3">
    <source>
        <dbReference type="EnsemblMetazoa" id="SMAR012520-PA"/>
    </source>
</evidence>
<accession>T1JFA9</accession>
<dbReference type="InterPro" id="IPR056589">
    <property type="entry name" value="WH_Egal-1"/>
</dbReference>
<reference evidence="4" key="1">
    <citation type="submission" date="2011-05" db="EMBL/GenBank/DDBJ databases">
        <authorList>
            <person name="Richards S.R."/>
            <person name="Qu J."/>
            <person name="Jiang H."/>
            <person name="Jhangiani S.N."/>
            <person name="Agravi P."/>
            <person name="Goodspeed R."/>
            <person name="Gross S."/>
            <person name="Mandapat C."/>
            <person name="Jackson L."/>
            <person name="Mathew T."/>
            <person name="Pu L."/>
            <person name="Thornton R."/>
            <person name="Saada N."/>
            <person name="Wilczek-Boney K.B."/>
            <person name="Lee S."/>
            <person name="Kovar C."/>
            <person name="Wu Y."/>
            <person name="Scherer S.E."/>
            <person name="Worley K.C."/>
            <person name="Muzny D.M."/>
            <person name="Gibbs R."/>
        </authorList>
    </citation>
    <scope>NUCLEOTIDE SEQUENCE</scope>
    <source>
        <strain evidence="4">Brora</strain>
    </source>
</reference>
<evidence type="ECO:0000259" key="2">
    <source>
        <dbReference type="Pfam" id="PF23713"/>
    </source>
</evidence>
<dbReference type="EMBL" id="JH432147">
    <property type="status" value="NOT_ANNOTATED_CDS"/>
    <property type="molecule type" value="Genomic_DNA"/>
</dbReference>
<keyword evidence="1" id="KW-0812">Transmembrane</keyword>
<keyword evidence="1" id="KW-1133">Transmembrane helix</keyword>
<evidence type="ECO:0000313" key="4">
    <source>
        <dbReference type="Proteomes" id="UP000014500"/>
    </source>
</evidence>
<evidence type="ECO:0000256" key="1">
    <source>
        <dbReference type="SAM" id="Phobius"/>
    </source>
</evidence>
<dbReference type="Pfam" id="PF23713">
    <property type="entry name" value="WHD_Egal"/>
    <property type="match status" value="1"/>
</dbReference>
<organism evidence="3 4">
    <name type="scientific">Strigamia maritima</name>
    <name type="common">European centipede</name>
    <name type="synonym">Geophilus maritimus</name>
    <dbReference type="NCBI Taxonomy" id="126957"/>
    <lineage>
        <taxon>Eukaryota</taxon>
        <taxon>Metazoa</taxon>
        <taxon>Ecdysozoa</taxon>
        <taxon>Arthropoda</taxon>
        <taxon>Myriapoda</taxon>
        <taxon>Chilopoda</taxon>
        <taxon>Pleurostigmophora</taxon>
        <taxon>Geophilomorpha</taxon>
        <taxon>Linotaeniidae</taxon>
        <taxon>Strigamia</taxon>
    </lineage>
</organism>
<name>T1JFA9_STRMM</name>
<keyword evidence="1" id="KW-0472">Membrane</keyword>
<keyword evidence="4" id="KW-1185">Reference proteome</keyword>
<feature type="transmembrane region" description="Helical" evidence="1">
    <location>
        <begin position="258"/>
        <end position="278"/>
    </location>
</feature>
<feature type="domain" description="Egal-1 winged helix" evidence="2">
    <location>
        <begin position="23"/>
        <end position="87"/>
    </location>
</feature>